<keyword evidence="3" id="KW-1185">Reference proteome</keyword>
<accession>A0A369PWB5</accession>
<dbReference type="GO" id="GO:0004497">
    <property type="term" value="F:monooxygenase activity"/>
    <property type="evidence" value="ECO:0007669"/>
    <property type="project" value="UniProtKB-KW"/>
</dbReference>
<reference evidence="2 3" key="1">
    <citation type="submission" date="2018-07" db="EMBL/GenBank/DDBJ databases">
        <title>Pedobacter sp. nov., isolated from soil.</title>
        <authorList>
            <person name="Zhou L.Y."/>
            <person name="Du Z.J."/>
        </authorList>
    </citation>
    <scope>NUCLEOTIDE SEQUENCE [LARGE SCALE GENOMIC DNA]</scope>
    <source>
        <strain evidence="2 3">JDX94</strain>
    </source>
</reference>
<dbReference type="InterPro" id="IPR051704">
    <property type="entry name" value="FAD_aromatic-hydroxylase"/>
</dbReference>
<dbReference type="InterPro" id="IPR036188">
    <property type="entry name" value="FAD/NAD-bd_sf"/>
</dbReference>
<dbReference type="GO" id="GO:0071949">
    <property type="term" value="F:FAD binding"/>
    <property type="evidence" value="ECO:0007669"/>
    <property type="project" value="InterPro"/>
</dbReference>
<comment type="caution">
    <text evidence="2">The sequence shown here is derived from an EMBL/GenBank/DDBJ whole genome shotgun (WGS) entry which is preliminary data.</text>
</comment>
<dbReference type="Gene3D" id="3.50.50.60">
    <property type="entry name" value="FAD/NAD(P)-binding domain"/>
    <property type="match status" value="1"/>
</dbReference>
<evidence type="ECO:0000313" key="3">
    <source>
        <dbReference type="Proteomes" id="UP000253961"/>
    </source>
</evidence>
<keyword evidence="2" id="KW-0503">Monooxygenase</keyword>
<dbReference type="AlphaFoldDB" id="A0A369PWB5"/>
<dbReference type="Pfam" id="PF01494">
    <property type="entry name" value="FAD_binding_3"/>
    <property type="match status" value="1"/>
</dbReference>
<dbReference type="PRINTS" id="PR00420">
    <property type="entry name" value="RNGMNOXGNASE"/>
</dbReference>
<evidence type="ECO:0000313" key="2">
    <source>
        <dbReference type="EMBL" id="RDC56520.1"/>
    </source>
</evidence>
<dbReference type="OrthoDB" id="9766816at2"/>
<proteinExistence type="predicted"/>
<evidence type="ECO:0000259" key="1">
    <source>
        <dbReference type="Pfam" id="PF01494"/>
    </source>
</evidence>
<protein>
    <submittedName>
        <fullName evidence="2">FAD-binding monooxygenase</fullName>
    </submittedName>
</protein>
<dbReference type="RefSeq" id="WP_115403239.1">
    <property type="nucleotide sequence ID" value="NZ_QPKV01000004.1"/>
</dbReference>
<dbReference type="Proteomes" id="UP000253961">
    <property type="component" value="Unassembled WGS sequence"/>
</dbReference>
<sequence>MKKQVLISGASFAGLTLAYWLKRFGGDRLEITIVEVGKGLRRGGSPIDVRGEALNVVKEMGIYEKIKAMEFVHDTEIVNAKNEKLVNFSINEFDEYRGDIEINRGDLVDILYEIVPKNEVEFLFGNSIETLTQREDSVEVMFENGVKRNFDFVFGADGTHSVVRKLVFGDEKKFSKFFDVYFAFAEANHIQTGKAKDTGIIYREVGKQAVLYQFQNSVNALLMFLSPKLNWDYRNQEQHKQILKEAFGNDTNWKIPEMLDALLHSENLFFDEVCQIHMPTWTKGRVALVGDAAYAPSFFTGMGTTLAILGAKKLVDALLSSKGDYKAAFAKYNETYRPFVESIQAQITRGLKAQLPETEEELQASIEFFKQAAKG</sequence>
<keyword evidence="2" id="KW-0560">Oxidoreductase</keyword>
<name>A0A369PWB5_9SPHI</name>
<organism evidence="2 3">
    <name type="scientific">Pedobacter chinensis</name>
    <dbReference type="NCBI Taxonomy" id="2282421"/>
    <lineage>
        <taxon>Bacteria</taxon>
        <taxon>Pseudomonadati</taxon>
        <taxon>Bacteroidota</taxon>
        <taxon>Sphingobacteriia</taxon>
        <taxon>Sphingobacteriales</taxon>
        <taxon>Sphingobacteriaceae</taxon>
        <taxon>Pedobacter</taxon>
    </lineage>
</organism>
<gene>
    <name evidence="2" type="ORF">DU508_13110</name>
</gene>
<dbReference type="PANTHER" id="PTHR46865">
    <property type="entry name" value="OXIDOREDUCTASE-RELATED"/>
    <property type="match status" value="1"/>
</dbReference>
<dbReference type="SUPFAM" id="SSF51905">
    <property type="entry name" value="FAD/NAD(P)-binding domain"/>
    <property type="match status" value="1"/>
</dbReference>
<dbReference type="EMBL" id="QPKV01000004">
    <property type="protein sequence ID" value="RDC56520.1"/>
    <property type="molecule type" value="Genomic_DNA"/>
</dbReference>
<feature type="domain" description="FAD-binding" evidence="1">
    <location>
        <begin position="4"/>
        <end position="320"/>
    </location>
</feature>
<dbReference type="InterPro" id="IPR002938">
    <property type="entry name" value="FAD-bd"/>
</dbReference>
<dbReference type="Gene3D" id="3.30.9.10">
    <property type="entry name" value="D-Amino Acid Oxidase, subunit A, domain 2"/>
    <property type="match status" value="1"/>
</dbReference>
<dbReference type="PANTHER" id="PTHR46865:SF2">
    <property type="entry name" value="MONOOXYGENASE"/>
    <property type="match status" value="1"/>
</dbReference>